<protein>
    <submittedName>
        <fullName evidence="2">Ribbon-helix-helix protein, CopG family</fullName>
    </submittedName>
</protein>
<dbReference type="EMBL" id="JABCUR010000021">
    <property type="protein sequence ID" value="NMW66170.1"/>
    <property type="molecule type" value="Genomic_DNA"/>
</dbReference>
<proteinExistence type="predicted"/>
<evidence type="ECO:0000313" key="2">
    <source>
        <dbReference type="EMBL" id="NMW66170.1"/>
    </source>
</evidence>
<dbReference type="AlphaFoldDB" id="A0A7Y0Y595"/>
<comment type="caution">
    <text evidence="2">The sequence shown here is derived from an EMBL/GenBank/DDBJ whole genome shotgun (WGS) entry which is preliminary data.</text>
</comment>
<sequence>MSEVLSVELSAEDKARLEWASEKTQRSEADLLREAAQEYLDDLEDYYLGVEAMQTLEAIRTGKEDTISLEQLEQDLGFYNAPVDPAISRQIQ</sequence>
<dbReference type="RefSeq" id="WP_169772590.1">
    <property type="nucleotide sequence ID" value="NZ_JABCUR010000021.1"/>
</dbReference>
<feature type="domain" description="Ribbon-helix-helix protein CopG" evidence="1">
    <location>
        <begin position="4"/>
        <end position="41"/>
    </location>
</feature>
<dbReference type="SUPFAM" id="SSF47598">
    <property type="entry name" value="Ribbon-helix-helix"/>
    <property type="match status" value="1"/>
</dbReference>
<organism evidence="2 3">
    <name type="scientific">Mobiluncus mulieris</name>
    <dbReference type="NCBI Taxonomy" id="2052"/>
    <lineage>
        <taxon>Bacteria</taxon>
        <taxon>Bacillati</taxon>
        <taxon>Actinomycetota</taxon>
        <taxon>Actinomycetes</taxon>
        <taxon>Actinomycetales</taxon>
        <taxon>Actinomycetaceae</taxon>
        <taxon>Mobiluncus</taxon>
    </lineage>
</organism>
<gene>
    <name evidence="2" type="ORF">HHJ78_11850</name>
</gene>
<evidence type="ECO:0000259" key="1">
    <source>
        <dbReference type="Pfam" id="PF01402"/>
    </source>
</evidence>
<dbReference type="Proteomes" id="UP000578252">
    <property type="component" value="Unassembled WGS sequence"/>
</dbReference>
<accession>A0A7Y0Y595</accession>
<name>A0A7Y0Y595_9ACTO</name>
<dbReference type="GO" id="GO:0006355">
    <property type="term" value="P:regulation of DNA-templated transcription"/>
    <property type="evidence" value="ECO:0007669"/>
    <property type="project" value="InterPro"/>
</dbReference>
<dbReference type="InterPro" id="IPR002145">
    <property type="entry name" value="CopG"/>
</dbReference>
<dbReference type="Pfam" id="PF01402">
    <property type="entry name" value="RHH_1"/>
    <property type="match status" value="1"/>
</dbReference>
<dbReference type="InterPro" id="IPR010985">
    <property type="entry name" value="Ribbon_hlx_hlx"/>
</dbReference>
<reference evidence="2 3" key="1">
    <citation type="submission" date="2020-04" db="EMBL/GenBank/DDBJ databases">
        <title>Antimicrobial susceptibility and clonality of vaginal-derived multi-drug resistant Mobiluncus isolates in China.</title>
        <authorList>
            <person name="Zhang X."/>
        </authorList>
    </citation>
    <scope>NUCLEOTIDE SEQUENCE [LARGE SCALE GENOMIC DNA]</scope>
    <source>
        <strain evidence="2 3">13</strain>
    </source>
</reference>
<evidence type="ECO:0000313" key="3">
    <source>
        <dbReference type="Proteomes" id="UP000578252"/>
    </source>
</evidence>